<accession>A0ABV3PAL8</accession>
<dbReference type="Proteomes" id="UP001555826">
    <property type="component" value="Unassembled WGS sequence"/>
</dbReference>
<dbReference type="RefSeq" id="WP_367639817.1">
    <property type="nucleotide sequence ID" value="NZ_JBFNQN010000013.1"/>
</dbReference>
<keyword evidence="2" id="KW-0472">Membrane</keyword>
<dbReference type="PROSITE" id="PS51257">
    <property type="entry name" value="PROKAR_LIPOPROTEIN"/>
    <property type="match status" value="1"/>
</dbReference>
<dbReference type="EMBL" id="JBFNQN010000013">
    <property type="protein sequence ID" value="MEW9266675.1"/>
    <property type="molecule type" value="Genomic_DNA"/>
</dbReference>
<reference evidence="3 4" key="1">
    <citation type="submission" date="2024-07" db="EMBL/GenBank/DDBJ databases">
        <authorList>
            <person name="Thanompreechachai J."/>
            <person name="Duangmal K."/>
        </authorList>
    </citation>
    <scope>NUCLEOTIDE SEQUENCE [LARGE SCALE GENOMIC DNA]</scope>
    <source>
        <strain evidence="3 4">KCTC 19886</strain>
    </source>
</reference>
<evidence type="ECO:0000313" key="3">
    <source>
        <dbReference type="EMBL" id="MEW9266675.1"/>
    </source>
</evidence>
<keyword evidence="4" id="KW-1185">Reference proteome</keyword>
<comment type="caution">
    <text evidence="3">The sequence shown here is derived from an EMBL/GenBank/DDBJ whole genome shotgun (WGS) entry which is preliminary data.</text>
</comment>
<organism evidence="3 4">
    <name type="scientific">Kineococcus endophyticus</name>
    <dbReference type="NCBI Taxonomy" id="1181883"/>
    <lineage>
        <taxon>Bacteria</taxon>
        <taxon>Bacillati</taxon>
        <taxon>Actinomycetota</taxon>
        <taxon>Actinomycetes</taxon>
        <taxon>Kineosporiales</taxon>
        <taxon>Kineosporiaceae</taxon>
        <taxon>Kineococcus</taxon>
    </lineage>
</organism>
<gene>
    <name evidence="3" type="ORF">AB1207_18145</name>
</gene>
<feature type="transmembrane region" description="Helical" evidence="2">
    <location>
        <begin position="20"/>
        <end position="41"/>
    </location>
</feature>
<protein>
    <recommendedName>
        <fullName evidence="5">Prepilin-type N-terminal cleavage/methylation domain-containing protein</fullName>
    </recommendedName>
</protein>
<evidence type="ECO:0000256" key="1">
    <source>
        <dbReference type="SAM" id="MobiDB-lite"/>
    </source>
</evidence>
<feature type="region of interest" description="Disordered" evidence="1">
    <location>
        <begin position="197"/>
        <end position="222"/>
    </location>
</feature>
<keyword evidence="2" id="KW-1133">Transmembrane helix</keyword>
<proteinExistence type="predicted"/>
<evidence type="ECO:0000256" key="2">
    <source>
        <dbReference type="SAM" id="Phobius"/>
    </source>
</evidence>
<keyword evidence="2" id="KW-0812">Transmembrane</keyword>
<name>A0ABV3PAL8_9ACTN</name>
<evidence type="ECO:0000313" key="4">
    <source>
        <dbReference type="Proteomes" id="UP001555826"/>
    </source>
</evidence>
<sequence length="222" mass="24122">MSAIARRLRDDQGITLVETLVAMMIFTACFAVFISGLMVMVRDTSRTQNVTDAANQMRKAFSTMDTQARYAESVNQPGVVGTSWYVEFRDPVVNAENPECTQWRYDVSAGTLSTRSWDSTVVVATPWTVLARGLSTDPGLLTDSTRQPFTTTFAAYSQADNADQTRQRITVRLSSPRPVGDGSSRTTAEQLTTTFTALNSDTDSDSNKGSAVCAPTTSRTGA</sequence>
<evidence type="ECO:0008006" key="5">
    <source>
        <dbReference type="Google" id="ProtNLM"/>
    </source>
</evidence>